<dbReference type="EMBL" id="VSRR010080473">
    <property type="protein sequence ID" value="MPC89273.1"/>
    <property type="molecule type" value="Genomic_DNA"/>
</dbReference>
<sequence>MSVQRGSTAYLHCRVADLQDQSVIQPLSFHQKYCRNANLNIPIAVESQ</sequence>
<reference evidence="1 2" key="1">
    <citation type="submission" date="2019-05" db="EMBL/GenBank/DDBJ databases">
        <title>Another draft genome of Portunus trituberculatus and its Hox gene families provides insights of decapod evolution.</title>
        <authorList>
            <person name="Jeong J.-H."/>
            <person name="Song I."/>
            <person name="Kim S."/>
            <person name="Choi T."/>
            <person name="Kim D."/>
            <person name="Ryu S."/>
            <person name="Kim W."/>
        </authorList>
    </citation>
    <scope>NUCLEOTIDE SEQUENCE [LARGE SCALE GENOMIC DNA]</scope>
    <source>
        <tissue evidence="1">Muscle</tissue>
    </source>
</reference>
<comment type="caution">
    <text evidence="1">The sequence shown here is derived from an EMBL/GenBank/DDBJ whole genome shotgun (WGS) entry which is preliminary data.</text>
</comment>
<evidence type="ECO:0000313" key="2">
    <source>
        <dbReference type="Proteomes" id="UP000324222"/>
    </source>
</evidence>
<proteinExistence type="predicted"/>
<keyword evidence="2" id="KW-1185">Reference proteome</keyword>
<gene>
    <name evidence="1" type="ORF">E2C01_084211</name>
</gene>
<dbReference type="Proteomes" id="UP000324222">
    <property type="component" value="Unassembled WGS sequence"/>
</dbReference>
<name>A0A5B7J471_PORTR</name>
<accession>A0A5B7J471</accession>
<evidence type="ECO:0000313" key="1">
    <source>
        <dbReference type="EMBL" id="MPC89273.1"/>
    </source>
</evidence>
<protein>
    <submittedName>
        <fullName evidence="1">Uncharacterized protein</fullName>
    </submittedName>
</protein>
<organism evidence="1 2">
    <name type="scientific">Portunus trituberculatus</name>
    <name type="common">Swimming crab</name>
    <name type="synonym">Neptunus trituberculatus</name>
    <dbReference type="NCBI Taxonomy" id="210409"/>
    <lineage>
        <taxon>Eukaryota</taxon>
        <taxon>Metazoa</taxon>
        <taxon>Ecdysozoa</taxon>
        <taxon>Arthropoda</taxon>
        <taxon>Crustacea</taxon>
        <taxon>Multicrustacea</taxon>
        <taxon>Malacostraca</taxon>
        <taxon>Eumalacostraca</taxon>
        <taxon>Eucarida</taxon>
        <taxon>Decapoda</taxon>
        <taxon>Pleocyemata</taxon>
        <taxon>Brachyura</taxon>
        <taxon>Eubrachyura</taxon>
        <taxon>Portunoidea</taxon>
        <taxon>Portunidae</taxon>
        <taxon>Portuninae</taxon>
        <taxon>Portunus</taxon>
    </lineage>
</organism>
<dbReference type="AlphaFoldDB" id="A0A5B7J471"/>